<feature type="region of interest" description="Disordered" evidence="1">
    <location>
        <begin position="1"/>
        <end position="38"/>
    </location>
</feature>
<reference evidence="4" key="1">
    <citation type="journal article" date="2017" name="Plant J.">
        <title>The pomegranate (Punica granatum L.) genome and the genomics of punicalagin biosynthesis.</title>
        <authorList>
            <person name="Qin G."/>
            <person name="Xu C."/>
            <person name="Ming R."/>
            <person name="Tang H."/>
            <person name="Guyot R."/>
            <person name="Kramer E.M."/>
            <person name="Hu Y."/>
            <person name="Yi X."/>
            <person name="Qi Y."/>
            <person name="Xu X."/>
            <person name="Gao Z."/>
            <person name="Pan H."/>
            <person name="Jian J."/>
            <person name="Tian Y."/>
            <person name="Yue Z."/>
            <person name="Xu Y."/>
        </authorList>
    </citation>
    <scope>NUCLEOTIDE SEQUENCE [LARGE SCALE GENOMIC DNA]</scope>
    <source>
        <strain evidence="4">cv. Dabenzi</strain>
    </source>
</reference>
<feature type="region of interest" description="Disordered" evidence="1">
    <location>
        <begin position="198"/>
        <end position="249"/>
    </location>
</feature>
<dbReference type="Gene3D" id="6.20.50.20">
    <property type="match status" value="1"/>
</dbReference>
<feature type="compositionally biased region" description="Basic residues" evidence="1">
    <location>
        <begin position="215"/>
        <end position="224"/>
    </location>
</feature>
<dbReference type="EMBL" id="PGOL01001817">
    <property type="protein sequence ID" value="PKI53992.1"/>
    <property type="molecule type" value="Genomic_DNA"/>
</dbReference>
<gene>
    <name evidence="2" type="ORF">CDL15_Pgr017925</name>
    <name evidence="3" type="ORF">CRG98_025603</name>
</gene>
<evidence type="ECO:0000313" key="4">
    <source>
        <dbReference type="Proteomes" id="UP000197138"/>
    </source>
</evidence>
<reference evidence="2" key="2">
    <citation type="submission" date="2017-06" db="EMBL/GenBank/DDBJ databases">
        <title>The pomegranate genome and the genomics of punicalagin biosynthesis.</title>
        <authorList>
            <person name="Xu C."/>
        </authorList>
    </citation>
    <scope>NUCLEOTIDE SEQUENCE [LARGE SCALE GENOMIC DNA]</scope>
    <source>
        <tissue evidence="2">Fresh leaf</tissue>
    </source>
</reference>
<sequence length="276" mass="30200">MAKKRGNQNRGPTGAPVSLREEATGLKPTATKSGAAEHTKSVLKLQHLRKLAVWAAGEGSVPSLGAFFGRRLAAVGESSGEPPDPSLFSCQRCETILQPGYSCTIRLEKNRASARRRCKKPRTPPQNNVVYTCHFCLHRNLKRGTPKGHMKDLYPPKSTAQPKPKPLKSTVQMPCNSGLEIGAVDEISRTEIGSPVVKGEVESPVTPSTKLLDSKRRKRNRSGSKKVAEAESRGAESSVTATSSKRRRNNWNSLKKIAESCEHNRNIANLKIPLFM</sequence>
<evidence type="ECO:0000256" key="1">
    <source>
        <dbReference type="SAM" id="MobiDB-lite"/>
    </source>
</evidence>
<dbReference type="PANTHER" id="PTHR36072:SF2">
    <property type="entry name" value="OS01G0531000 PROTEIN"/>
    <property type="match status" value="1"/>
</dbReference>
<dbReference type="InterPro" id="IPR007175">
    <property type="entry name" value="Rpr2/Snm1/Rpp21"/>
</dbReference>
<dbReference type="GeneID" id="116192910"/>
<dbReference type="EMBL" id="MTKT01004293">
    <property type="protein sequence ID" value="OWM72042.1"/>
    <property type="molecule type" value="Genomic_DNA"/>
</dbReference>
<feature type="region of interest" description="Disordered" evidence="1">
    <location>
        <begin position="145"/>
        <end position="174"/>
    </location>
</feature>
<dbReference type="Pfam" id="PF04032">
    <property type="entry name" value="Rpr2"/>
    <property type="match status" value="1"/>
</dbReference>
<evidence type="ECO:0000313" key="3">
    <source>
        <dbReference type="EMBL" id="PKI53992.1"/>
    </source>
</evidence>
<dbReference type="OrthoDB" id="1937463at2759"/>
<reference evidence="3 5" key="3">
    <citation type="submission" date="2017-11" db="EMBL/GenBank/DDBJ databases">
        <title>De-novo sequencing of pomegranate (Punica granatum L.) genome.</title>
        <authorList>
            <person name="Akparov Z."/>
            <person name="Amiraslanov A."/>
            <person name="Hajiyeva S."/>
            <person name="Abbasov M."/>
            <person name="Kaur K."/>
            <person name="Hamwieh A."/>
            <person name="Solovyev V."/>
            <person name="Salamov A."/>
            <person name="Braich B."/>
            <person name="Kosarev P."/>
            <person name="Mahmoud A."/>
            <person name="Hajiyev E."/>
            <person name="Babayeva S."/>
            <person name="Izzatullayeva V."/>
            <person name="Mammadov A."/>
            <person name="Mammadov A."/>
            <person name="Sharifova S."/>
            <person name="Ojaghi J."/>
            <person name="Eynullazada K."/>
            <person name="Bayramov B."/>
            <person name="Abdulazimova A."/>
            <person name="Shahmuradov I."/>
        </authorList>
    </citation>
    <scope>NUCLEOTIDE SEQUENCE [LARGE SCALE GENOMIC DNA]</scope>
    <source>
        <strain evidence="3">AG2017</strain>
        <strain evidence="5">cv. AG2017</strain>
        <tissue evidence="3">Leaf</tissue>
    </source>
</reference>
<keyword evidence="5" id="KW-1185">Reference proteome</keyword>
<evidence type="ECO:0000313" key="2">
    <source>
        <dbReference type="EMBL" id="OWM72042.1"/>
    </source>
</evidence>
<comment type="caution">
    <text evidence="2">The sequence shown here is derived from an EMBL/GenBank/DDBJ whole genome shotgun (WGS) entry which is preliminary data.</text>
</comment>
<dbReference type="PANTHER" id="PTHR36072">
    <property type="entry name" value="OS01G0541600 PROTEIN"/>
    <property type="match status" value="1"/>
</dbReference>
<protein>
    <submittedName>
        <fullName evidence="2">Uncharacterized protein</fullName>
    </submittedName>
</protein>
<dbReference type="AlphaFoldDB" id="A0A218WJ30"/>
<evidence type="ECO:0000313" key="5">
    <source>
        <dbReference type="Proteomes" id="UP000233551"/>
    </source>
</evidence>
<dbReference type="Proteomes" id="UP000197138">
    <property type="component" value="Unassembled WGS sequence"/>
</dbReference>
<dbReference type="STRING" id="22663.A0A218WJ30"/>
<name>A0A218WJ30_PUNGR</name>
<dbReference type="Proteomes" id="UP000233551">
    <property type="component" value="Unassembled WGS sequence"/>
</dbReference>
<organism evidence="2 4">
    <name type="scientific">Punica granatum</name>
    <name type="common">Pomegranate</name>
    <dbReference type="NCBI Taxonomy" id="22663"/>
    <lineage>
        <taxon>Eukaryota</taxon>
        <taxon>Viridiplantae</taxon>
        <taxon>Streptophyta</taxon>
        <taxon>Embryophyta</taxon>
        <taxon>Tracheophyta</taxon>
        <taxon>Spermatophyta</taxon>
        <taxon>Magnoliopsida</taxon>
        <taxon>eudicotyledons</taxon>
        <taxon>Gunneridae</taxon>
        <taxon>Pentapetalae</taxon>
        <taxon>rosids</taxon>
        <taxon>malvids</taxon>
        <taxon>Myrtales</taxon>
        <taxon>Lythraceae</taxon>
        <taxon>Punica</taxon>
    </lineage>
</organism>
<dbReference type="GO" id="GO:0006396">
    <property type="term" value="P:RNA processing"/>
    <property type="evidence" value="ECO:0007669"/>
    <property type="project" value="InterPro"/>
</dbReference>
<proteinExistence type="predicted"/>
<accession>A0A218WJ30</accession>